<name>C9RPA4_FIBSS</name>
<evidence type="ECO:0000256" key="1">
    <source>
        <dbReference type="ARBA" id="ARBA00022676"/>
    </source>
</evidence>
<dbReference type="HOGENOM" id="CLU_063203_0_1_0"/>
<dbReference type="PANTHER" id="PTHR34136:SF1">
    <property type="entry name" value="UDP-N-ACETYL-D-MANNOSAMINURONIC ACID TRANSFERASE"/>
    <property type="match status" value="1"/>
</dbReference>
<evidence type="ECO:0000313" key="5">
    <source>
        <dbReference type="Proteomes" id="UP000000517"/>
    </source>
</evidence>
<dbReference type="PATRIC" id="fig|59374.8.peg.1359"/>
<keyword evidence="2 4" id="KW-0808">Transferase</keyword>
<dbReference type="CDD" id="cd06533">
    <property type="entry name" value="Glyco_transf_WecG_TagA"/>
    <property type="match status" value="1"/>
</dbReference>
<dbReference type="Pfam" id="PF03808">
    <property type="entry name" value="Glyco_tran_WecG"/>
    <property type="match status" value="1"/>
</dbReference>
<dbReference type="AlphaFoldDB" id="C9RPA4"/>
<reference evidence="4" key="3">
    <citation type="submission" date="2010-08" db="EMBL/GenBank/DDBJ databases">
        <authorList>
            <person name="Durkin A.S."/>
            <person name="Nelson K.E."/>
            <person name="Morrison M."/>
            <person name="Forsberg C.W."/>
            <person name="Wilson D.B."/>
            <person name="Russell J.B."/>
            <person name="Cann I.K.O."/>
            <person name="Mackie R.I."/>
            <person name="White B.A."/>
        </authorList>
    </citation>
    <scope>NUCLEOTIDE SEQUENCE</scope>
    <source>
        <strain evidence="4">S85</strain>
    </source>
</reference>
<dbReference type="RefSeq" id="WP_014545702.1">
    <property type="nucleotide sequence ID" value="NC_013410.1"/>
</dbReference>
<dbReference type="EC" id="2.4.1.187" evidence="3 4"/>
<dbReference type="EMBL" id="CP002158">
    <property type="protein sequence ID" value="ADL26077.1"/>
    <property type="molecule type" value="Genomic_DNA"/>
</dbReference>
<dbReference type="OrthoDB" id="9771846at2"/>
<organism evidence="4 5">
    <name type="scientific">Fibrobacter succinogenes (strain ATCC 19169 / S85)</name>
    <dbReference type="NCBI Taxonomy" id="59374"/>
    <lineage>
        <taxon>Bacteria</taxon>
        <taxon>Pseudomonadati</taxon>
        <taxon>Fibrobacterota</taxon>
        <taxon>Fibrobacteria</taxon>
        <taxon>Fibrobacterales</taxon>
        <taxon>Fibrobacteraceae</taxon>
        <taxon>Fibrobacter</taxon>
    </lineage>
</organism>
<dbReference type="eggNOG" id="COG1922">
    <property type="taxonomic scope" value="Bacteria"/>
</dbReference>
<dbReference type="KEGG" id="fsc:FSU_1409"/>
<accession>C9RPA4</accession>
<evidence type="ECO:0000256" key="2">
    <source>
        <dbReference type="ARBA" id="ARBA00022679"/>
    </source>
</evidence>
<proteinExistence type="predicted"/>
<reference evidence="3 6" key="1">
    <citation type="submission" date="2009-10" db="EMBL/GenBank/DDBJ databases">
        <title>Complete sequence of Fibrobacter succinogenes subsp. succinogenes S85.</title>
        <authorList>
            <consortium name="US DOE Joint Genome Institute"/>
            <person name="Lucas S."/>
            <person name="Copeland A."/>
            <person name="Lapidus A."/>
            <person name="Glavina del Rio T."/>
            <person name="Tice H."/>
            <person name="Bruce D."/>
            <person name="Goodwin L."/>
            <person name="Pitluck S."/>
            <person name="Chertkov O."/>
            <person name="Detter J.C."/>
            <person name="Han C."/>
            <person name="Tapia R."/>
            <person name="Larimer F."/>
            <person name="Land M."/>
            <person name="Hauser L."/>
            <person name="Kyrpides N."/>
            <person name="Mikhailova N."/>
            <person name="Weimer P.J."/>
            <person name="Stevenson D.M."/>
            <person name="Boyum J."/>
            <person name="Brumm P.I."/>
            <person name="Mead D."/>
        </authorList>
    </citation>
    <scope>NUCLEOTIDE SEQUENCE [LARGE SCALE GENOMIC DNA]</scope>
    <source>
        <strain evidence="6">ATCC 19169 / S85</strain>
        <strain evidence="3">S85</strain>
    </source>
</reference>
<dbReference type="InterPro" id="IPR004629">
    <property type="entry name" value="WecG_TagA_CpsF"/>
</dbReference>
<protein>
    <submittedName>
        <fullName evidence="3">Glycosyl transferase, WecB/TagA/CpsF family</fullName>
    </submittedName>
    <submittedName>
        <fullName evidence="4">N-acetylmannosaminyltransferase</fullName>
        <ecNumber evidence="3 4">2.4.1.187</ecNumber>
    </submittedName>
</protein>
<dbReference type="PANTHER" id="PTHR34136">
    <property type="match status" value="1"/>
</dbReference>
<reference evidence="5" key="2">
    <citation type="submission" date="2010-08" db="EMBL/GenBank/DDBJ databases">
        <title>Complete sequence of Fibrobacter succinogenes subsp. succinogenes S85.</title>
        <authorList>
            <person name="Durkin A.S."/>
            <person name="Nelson K.E."/>
            <person name="Morrison M."/>
            <person name="Forsberg C.W."/>
            <person name="Wilson D.B."/>
            <person name="Russell J.B."/>
            <person name="Cann I.K.O."/>
            <person name="Mackie R.I."/>
            <person name="White B.A."/>
        </authorList>
    </citation>
    <scope>NUCLEOTIDE SEQUENCE [LARGE SCALE GENOMIC DNA]</scope>
    <source>
        <strain evidence="5">ATCC 19169 / S85</strain>
    </source>
</reference>
<dbReference type="CAZy" id="GT26">
    <property type="family name" value="Glycosyltransferase Family 26"/>
</dbReference>
<dbReference type="NCBIfam" id="TIGR00696">
    <property type="entry name" value="wecG_tagA_cpsF"/>
    <property type="match status" value="1"/>
</dbReference>
<dbReference type="GO" id="GO:0047244">
    <property type="term" value="F:N-acetylglucosaminyldiphosphoundecaprenol N-acetyl-beta-D-mannosaminyltransferase activity"/>
    <property type="evidence" value="ECO:0007669"/>
    <property type="project" value="UniProtKB-EC"/>
</dbReference>
<dbReference type="Proteomes" id="UP000001497">
    <property type="component" value="Chromosome"/>
</dbReference>
<gene>
    <name evidence="3" type="ordered locus">Fisuc_0963</name>
    <name evidence="4" type="ordered locus">FSU_1409</name>
</gene>
<dbReference type="Proteomes" id="UP000000517">
    <property type="component" value="Chromosome"/>
</dbReference>
<dbReference type="KEGG" id="fsu:Fisuc_0963"/>
<dbReference type="STRING" id="59374.FSU_1409"/>
<keyword evidence="1 4" id="KW-0328">Glycosyltransferase</keyword>
<keyword evidence="6" id="KW-1185">Reference proteome</keyword>
<sequence>MSRIKFMNTEIDNLTMNETLSAIEDLIQQRKNAYVVTPNVDHIVKLESNEKLKASYSEADLILTDGMPLIWASKIYRTPIKEKISGSDIFPELCKLAAEKHYSMFFLGAKEGVAAKAAEKLKVHFPDLKITGCYAPPFGFESNPKELEKIEHLIKDANPHILILALGCPKQEVLAHQFRNLFGVPITLCLGATLDFAAENVKRAPHWMRNAGIEWVYRLYQEPVRMFKRYILEDWKFIKLFVKYWGQNSRKNVFLEETKR</sequence>
<evidence type="ECO:0000313" key="4">
    <source>
        <dbReference type="EMBL" id="ADL26077.1"/>
    </source>
</evidence>
<dbReference type="EMBL" id="CP001792">
    <property type="protein sequence ID" value="ACX74568.1"/>
    <property type="molecule type" value="Genomic_DNA"/>
</dbReference>
<evidence type="ECO:0000313" key="3">
    <source>
        <dbReference type="EMBL" id="ACX74568.1"/>
    </source>
</evidence>
<evidence type="ECO:0000313" key="6">
    <source>
        <dbReference type="Proteomes" id="UP000001497"/>
    </source>
</evidence>